<evidence type="ECO:0000313" key="15">
    <source>
        <dbReference type="EMBL" id="CAG9331959.1"/>
    </source>
</evidence>
<evidence type="ECO:0000256" key="4">
    <source>
        <dbReference type="ARBA" id="ARBA00012142"/>
    </source>
</evidence>
<evidence type="ECO:0000256" key="1">
    <source>
        <dbReference type="ARBA" id="ARBA00001958"/>
    </source>
</evidence>
<dbReference type="GO" id="GO:0030955">
    <property type="term" value="F:potassium ion binding"/>
    <property type="evidence" value="ECO:0007669"/>
    <property type="project" value="InterPro"/>
</dbReference>
<dbReference type="Pfam" id="PF00224">
    <property type="entry name" value="PK"/>
    <property type="match status" value="1"/>
</dbReference>
<evidence type="ECO:0000256" key="9">
    <source>
        <dbReference type="ARBA" id="ARBA00022840"/>
    </source>
</evidence>
<dbReference type="InterPro" id="IPR040442">
    <property type="entry name" value="Pyrv_kinase-like_dom_sf"/>
</dbReference>
<keyword evidence="9" id="KW-0067">ATP-binding</keyword>
<sequence>MFRLKAKRLTKIIGTLDEDALMYEENIISEMIESGMDIARIELLHHNYKAYSTLIERLYKVASSMNAIIAILLEIPANNRTVFVPSDYTVEKDRELTIAVGKRSNQEFKENEDEDDKMFISINVLGSEVNEGQTIIFGDEVSGEIISVNPEEIRVLIKNDGIIYNRSRVYINGSCKYAVNFSEIQQKHLDFIATTNVDFITFVFSKEHFSDELAFIQEKLVGKEIKLLCKIEKQLENEYLYEFIEKTNGIVIARYPMGSEMPIERICTYQKEVIAACRQRAKPVLVSGHVLGSLRSLPYPLRADACDVYNGVIDGIDGFILSSEILQEDNWRNTLEMLTNILATAESSIEYRSSFQKIWIASMKPSIAESIASSAIKTCIELEANYILCLAEHGRAPRLLSKYKPPVPIITISSLIKTVQQSLIHRGTVPILGEKLDYKQALTNAVEMIRSNTDHNCIVVVVTELMDSAKHFNEQMGVLTIEQ</sequence>
<dbReference type="InterPro" id="IPR015806">
    <property type="entry name" value="Pyrv_Knase_insert_dom_sf"/>
</dbReference>
<name>A0AAU9K4M3_9CILI</name>
<accession>A0AAU9K4M3</accession>
<dbReference type="PANTHER" id="PTHR11817">
    <property type="entry name" value="PYRUVATE KINASE"/>
    <property type="match status" value="1"/>
</dbReference>
<evidence type="ECO:0000256" key="12">
    <source>
        <dbReference type="ARBA" id="ARBA00023317"/>
    </source>
</evidence>
<evidence type="ECO:0000256" key="3">
    <source>
        <dbReference type="ARBA" id="ARBA00008663"/>
    </source>
</evidence>
<comment type="caution">
    <text evidence="15">The sequence shown here is derived from an EMBL/GenBank/DDBJ whole genome shotgun (WGS) entry which is preliminary data.</text>
</comment>
<evidence type="ECO:0000256" key="7">
    <source>
        <dbReference type="ARBA" id="ARBA00022741"/>
    </source>
</evidence>
<dbReference type="Gene3D" id="3.40.1380.20">
    <property type="entry name" value="Pyruvate kinase, C-terminal domain"/>
    <property type="match status" value="1"/>
</dbReference>
<feature type="domain" description="Pyruvate kinase C-terminal" evidence="14">
    <location>
        <begin position="369"/>
        <end position="452"/>
    </location>
</feature>
<dbReference type="AlphaFoldDB" id="A0AAU9K4M3"/>
<evidence type="ECO:0000256" key="2">
    <source>
        <dbReference type="ARBA" id="ARBA00004997"/>
    </source>
</evidence>
<dbReference type="SUPFAM" id="SSF51621">
    <property type="entry name" value="Phosphoenolpyruvate/pyruvate domain"/>
    <property type="match status" value="1"/>
</dbReference>
<dbReference type="InterPro" id="IPR015793">
    <property type="entry name" value="Pyrv_Knase_brl"/>
</dbReference>
<dbReference type="GO" id="GO:0016301">
    <property type="term" value="F:kinase activity"/>
    <property type="evidence" value="ECO:0007669"/>
    <property type="project" value="UniProtKB-KW"/>
</dbReference>
<evidence type="ECO:0000259" key="14">
    <source>
        <dbReference type="Pfam" id="PF02887"/>
    </source>
</evidence>
<dbReference type="GO" id="GO:0000287">
    <property type="term" value="F:magnesium ion binding"/>
    <property type="evidence" value="ECO:0007669"/>
    <property type="project" value="InterPro"/>
</dbReference>
<dbReference type="Pfam" id="PF02887">
    <property type="entry name" value="PK_C"/>
    <property type="match status" value="1"/>
</dbReference>
<comment type="similarity">
    <text evidence="3">Belongs to the pyruvate kinase family.</text>
</comment>
<dbReference type="SUPFAM" id="SSF52935">
    <property type="entry name" value="PK C-terminal domain-like"/>
    <property type="match status" value="1"/>
</dbReference>
<keyword evidence="8" id="KW-0418">Kinase</keyword>
<dbReference type="GO" id="GO:0004743">
    <property type="term" value="F:pyruvate kinase activity"/>
    <property type="evidence" value="ECO:0007669"/>
    <property type="project" value="UniProtKB-EC"/>
</dbReference>
<dbReference type="InterPro" id="IPR015795">
    <property type="entry name" value="Pyrv_Knase_C"/>
</dbReference>
<comment type="pathway">
    <text evidence="2">Carbohydrate degradation; glycolysis; pyruvate from D-glyceraldehyde 3-phosphate: step 5/5.</text>
</comment>
<reference evidence="15" key="1">
    <citation type="submission" date="2021-09" db="EMBL/GenBank/DDBJ databases">
        <authorList>
            <consortium name="AG Swart"/>
            <person name="Singh M."/>
            <person name="Singh A."/>
            <person name="Seah K."/>
            <person name="Emmerich C."/>
        </authorList>
    </citation>
    <scope>NUCLEOTIDE SEQUENCE</scope>
    <source>
        <strain evidence="15">ATCC30299</strain>
    </source>
</reference>
<dbReference type="Gene3D" id="2.40.33.10">
    <property type="entry name" value="PK beta-barrel domain-like"/>
    <property type="match status" value="1"/>
</dbReference>
<keyword evidence="6" id="KW-0479">Metal-binding</keyword>
<dbReference type="GO" id="GO:0005524">
    <property type="term" value="F:ATP binding"/>
    <property type="evidence" value="ECO:0007669"/>
    <property type="project" value="UniProtKB-KW"/>
</dbReference>
<proteinExistence type="inferred from homology"/>
<gene>
    <name evidence="15" type="ORF">BSTOLATCC_MIC54013</name>
</gene>
<keyword evidence="11" id="KW-0324">Glycolysis</keyword>
<evidence type="ECO:0000256" key="6">
    <source>
        <dbReference type="ARBA" id="ARBA00022723"/>
    </source>
</evidence>
<keyword evidence="10" id="KW-0460">Magnesium</keyword>
<dbReference type="Gene3D" id="3.20.20.60">
    <property type="entry name" value="Phosphoenolpyruvate-binding domains"/>
    <property type="match status" value="1"/>
</dbReference>
<evidence type="ECO:0000259" key="13">
    <source>
        <dbReference type="Pfam" id="PF00224"/>
    </source>
</evidence>
<keyword evidence="5" id="KW-0808">Transferase</keyword>
<dbReference type="InterPro" id="IPR036918">
    <property type="entry name" value="Pyrv_Knase_C_sf"/>
</dbReference>
<feature type="domain" description="Pyruvate kinase barrel" evidence="13">
    <location>
        <begin position="8"/>
        <end position="324"/>
    </location>
</feature>
<keyword evidence="12" id="KW-0670">Pyruvate</keyword>
<evidence type="ECO:0000256" key="11">
    <source>
        <dbReference type="ARBA" id="ARBA00023152"/>
    </source>
</evidence>
<dbReference type="EMBL" id="CAJZBQ010000053">
    <property type="protein sequence ID" value="CAG9331959.1"/>
    <property type="molecule type" value="Genomic_DNA"/>
</dbReference>
<evidence type="ECO:0000256" key="8">
    <source>
        <dbReference type="ARBA" id="ARBA00022777"/>
    </source>
</evidence>
<evidence type="ECO:0000256" key="5">
    <source>
        <dbReference type="ARBA" id="ARBA00022679"/>
    </source>
</evidence>
<evidence type="ECO:0000313" key="16">
    <source>
        <dbReference type="Proteomes" id="UP001162131"/>
    </source>
</evidence>
<dbReference type="Proteomes" id="UP001162131">
    <property type="component" value="Unassembled WGS sequence"/>
</dbReference>
<organism evidence="15 16">
    <name type="scientific">Blepharisma stoltei</name>
    <dbReference type="NCBI Taxonomy" id="1481888"/>
    <lineage>
        <taxon>Eukaryota</taxon>
        <taxon>Sar</taxon>
        <taxon>Alveolata</taxon>
        <taxon>Ciliophora</taxon>
        <taxon>Postciliodesmatophora</taxon>
        <taxon>Heterotrichea</taxon>
        <taxon>Heterotrichida</taxon>
        <taxon>Blepharismidae</taxon>
        <taxon>Blepharisma</taxon>
    </lineage>
</organism>
<keyword evidence="16" id="KW-1185">Reference proteome</keyword>
<protein>
    <recommendedName>
        <fullName evidence="4">pyruvate kinase</fullName>
        <ecNumber evidence="4">2.7.1.40</ecNumber>
    </recommendedName>
</protein>
<evidence type="ECO:0000256" key="10">
    <source>
        <dbReference type="ARBA" id="ARBA00022842"/>
    </source>
</evidence>
<keyword evidence="7" id="KW-0547">Nucleotide-binding</keyword>
<comment type="cofactor">
    <cofactor evidence="1">
        <name>K(+)</name>
        <dbReference type="ChEBI" id="CHEBI:29103"/>
    </cofactor>
</comment>
<dbReference type="EC" id="2.7.1.40" evidence="4"/>
<dbReference type="InterPro" id="IPR001697">
    <property type="entry name" value="Pyr_Knase"/>
</dbReference>
<dbReference type="InterPro" id="IPR015813">
    <property type="entry name" value="Pyrv/PenolPyrv_kinase-like_dom"/>
</dbReference>